<accession>I5AUN6</accession>
<gene>
    <name evidence="2" type="ORF">EubceDRAFT1_1731</name>
</gene>
<dbReference type="Proteomes" id="UP000005753">
    <property type="component" value="Chromosome"/>
</dbReference>
<dbReference type="eggNOG" id="ENOG502Z7RM">
    <property type="taxonomic scope" value="Bacteria"/>
</dbReference>
<feature type="region of interest" description="Disordered" evidence="1">
    <location>
        <begin position="24"/>
        <end position="47"/>
    </location>
</feature>
<protein>
    <submittedName>
        <fullName evidence="2">Uncharacterized protein</fullName>
    </submittedName>
</protein>
<dbReference type="Gene3D" id="3.40.190.10">
    <property type="entry name" value="Periplasmic binding protein-like II"/>
    <property type="match status" value="2"/>
</dbReference>
<reference evidence="2 3" key="1">
    <citation type="submission" date="2010-08" db="EMBL/GenBank/DDBJ databases">
        <authorList>
            <consortium name="US DOE Joint Genome Institute (JGI-PGF)"/>
            <person name="Lucas S."/>
            <person name="Copeland A."/>
            <person name="Lapidus A."/>
            <person name="Cheng J.-F."/>
            <person name="Bruce D."/>
            <person name="Goodwin L."/>
            <person name="Pitluck S."/>
            <person name="Land M.L."/>
            <person name="Hauser L."/>
            <person name="Chang Y.-J."/>
            <person name="Anderson I.J."/>
            <person name="Johnson E."/>
            <person name="Mulhopadhyay B."/>
            <person name="Kyrpides N."/>
            <person name="Woyke T.J."/>
        </authorList>
    </citation>
    <scope>NUCLEOTIDE SEQUENCE [LARGE SCALE GENOMIC DNA]</scope>
    <source>
        <strain evidence="2 3">6</strain>
    </source>
</reference>
<name>I5AUN6_EUBC6</name>
<reference evidence="2 3" key="2">
    <citation type="submission" date="2012-02" db="EMBL/GenBank/DDBJ databases">
        <title>Improved High-Quality Draft sequence of Eubacterium cellulosolvens 6.</title>
        <authorList>
            <consortium name="US DOE Joint Genome Institute"/>
            <person name="Lucas S."/>
            <person name="Han J."/>
            <person name="Lapidus A."/>
            <person name="Cheng J.-F."/>
            <person name="Goodwin L."/>
            <person name="Pitluck S."/>
            <person name="Peters L."/>
            <person name="Mikhailova N."/>
            <person name="Gu W."/>
            <person name="Detter J.C."/>
            <person name="Han C."/>
            <person name="Tapia R."/>
            <person name="Land M."/>
            <person name="Hauser L."/>
            <person name="Kyrpides N."/>
            <person name="Ivanova N."/>
            <person name="Pagani I."/>
            <person name="Johnson E."/>
            <person name="Mukhopadhyay B."/>
            <person name="Anderson I."/>
            <person name="Woyke T."/>
        </authorList>
    </citation>
    <scope>NUCLEOTIDE SEQUENCE [LARGE SCALE GENOMIC DNA]</scope>
    <source>
        <strain evidence="2 3">6</strain>
    </source>
</reference>
<dbReference type="STRING" id="633697.EubceDRAFT1_1731"/>
<evidence type="ECO:0000256" key="1">
    <source>
        <dbReference type="SAM" id="MobiDB-lite"/>
    </source>
</evidence>
<evidence type="ECO:0000313" key="3">
    <source>
        <dbReference type="Proteomes" id="UP000005753"/>
    </source>
</evidence>
<dbReference type="EMBL" id="CM001487">
    <property type="protein sequence ID" value="EIM57509.1"/>
    <property type="molecule type" value="Genomic_DNA"/>
</dbReference>
<dbReference type="HOGENOM" id="CLU_388642_0_0_9"/>
<dbReference type="PROSITE" id="PS51257">
    <property type="entry name" value="PROKAR_LIPOPROTEIN"/>
    <property type="match status" value="1"/>
</dbReference>
<evidence type="ECO:0000313" key="2">
    <source>
        <dbReference type="EMBL" id="EIM57509.1"/>
    </source>
</evidence>
<organism evidence="2 3">
    <name type="scientific">Eubacterium cellulosolvens (strain ATCC 43171 / JCM 9499 / 6)</name>
    <name type="common">Cillobacterium cellulosolvens</name>
    <dbReference type="NCBI Taxonomy" id="633697"/>
    <lineage>
        <taxon>Bacteria</taxon>
        <taxon>Bacillati</taxon>
        <taxon>Bacillota</taxon>
        <taxon>Clostridia</taxon>
        <taxon>Eubacteriales</taxon>
        <taxon>Eubacteriaceae</taxon>
        <taxon>Eubacterium</taxon>
    </lineage>
</organism>
<dbReference type="OrthoDB" id="9787283at2"/>
<proteinExistence type="predicted"/>
<sequence length="708" mass="79372">MRGKKAITFLLVSVLLCGCSSGKEDRKPPMAHPAGAEAAEEESQIPEELSYPGDTVLRMATGYNSPKAGMSFDEETAKGGVTLFDGSVYQPGDLKPTWAEVEKRLHFKIEDKYRGKNVEEELAYWRSRLNEVDLVVGNAPSLHALGEAGKLVDLSKYLDLMPSFREKLEEYDMVRLSVTGNTDMGSVYFAPYFDGIDDIERMPLMRSDWVQRLLDGEGAFAAESCGKTGEPHYEPYMPLSGKYDIDVVKPDGKSTETIVKNYDAFGNVIESMNQRGSMNGVEAVNLLRQYIDETYGGYYGAKRSDLFIGQNAAWDADELVALLRCIEANPQTLNGTEEVAGIFTREDANNQRRCDMFRLAGLLFGVRGLDSRQDYLYFGKTGKLIDARLQTETYQALGRMHDMVLEGLISESFRKGTSMTSAEMLERDMGFMHYDYNQTQTVYNRTKLQADAGEKYMPVLPPVAKWYDGTGSKFMRFTESWRSAKSLGWAISADGIADDRDKLCAALKLIDYAYSDEGVILMSYGPDACIRKKEDGSYAMFSYEGREIPEISPELYEEVWKEDGNFTDYARRYLGSTLGFLKSHAVEYQCMEDAGKEGEANIENAVALGVVRHPELSQEENLWYSLIPTTFPLTRKEMDLLNIYPDMNDCFSPSKDGNNLLVDIIVNGFEGTADSEAKIAYKVNKEMGGGESLKIMQSAMDRLFLCYG</sequence>
<dbReference type="SUPFAM" id="SSF53850">
    <property type="entry name" value="Periplasmic binding protein-like II"/>
    <property type="match status" value="1"/>
</dbReference>
<keyword evidence="3" id="KW-1185">Reference proteome</keyword>
<dbReference type="AlphaFoldDB" id="I5AUN6"/>